<dbReference type="SUPFAM" id="SSF50475">
    <property type="entry name" value="FMN-binding split barrel"/>
    <property type="match status" value="1"/>
</dbReference>
<protein>
    <submittedName>
        <fullName evidence="4">Flavin reductase family protein</fullName>
    </submittedName>
</protein>
<dbReference type="GO" id="GO:0010181">
    <property type="term" value="F:FMN binding"/>
    <property type="evidence" value="ECO:0007669"/>
    <property type="project" value="InterPro"/>
</dbReference>
<dbReference type="EMBL" id="JAAIYP010000011">
    <property type="protein sequence ID" value="NFV79159.1"/>
    <property type="molecule type" value="Genomic_DNA"/>
</dbReference>
<dbReference type="InterPro" id="IPR002563">
    <property type="entry name" value="Flavin_Rdtase-like_dom"/>
</dbReference>
<dbReference type="InterPro" id="IPR050268">
    <property type="entry name" value="NADH-dep_flavin_reductase"/>
</dbReference>
<evidence type="ECO:0000259" key="3">
    <source>
        <dbReference type="SMART" id="SM00903"/>
    </source>
</evidence>
<dbReference type="RefSeq" id="WP_163675029.1">
    <property type="nucleotide sequence ID" value="NZ_JAAIYP010000011.1"/>
</dbReference>
<reference evidence="4 5" key="1">
    <citation type="submission" date="2020-02" db="EMBL/GenBank/DDBJ databases">
        <authorList>
            <person name="Dziuba M."/>
            <person name="Kuznetsov B."/>
            <person name="Mardanov A."/>
            <person name="Ravin N."/>
            <person name="Grouzdev D."/>
        </authorList>
    </citation>
    <scope>NUCLEOTIDE SEQUENCE [LARGE SCALE GENOMIC DNA]</scope>
    <source>
        <strain evidence="4 5">SpK</strain>
    </source>
</reference>
<accession>A0A7C9QSI9</accession>
<proteinExistence type="inferred from homology"/>
<evidence type="ECO:0000256" key="1">
    <source>
        <dbReference type="ARBA" id="ARBA00008898"/>
    </source>
</evidence>
<dbReference type="Gene3D" id="2.30.110.10">
    <property type="entry name" value="Electron Transport, Fmn-binding Protein, Chain A"/>
    <property type="match status" value="1"/>
</dbReference>
<sequence length="163" mass="17336">MSVDQRTFRKALGCFASGVTVVTSSHPETQAPAGVTVSAFSSLSLDPPLVLFCLASKTSSIDTFRANGHFAINVLAETQRDLSIRFASRSEDKWAGMTCERGLGGVPLLAGCLATLECKLVNTIDGGDHVIFVGEVKNLTHQEGGQPLIYFRGAYLDFPSPVG</sequence>
<evidence type="ECO:0000256" key="2">
    <source>
        <dbReference type="ARBA" id="ARBA00023002"/>
    </source>
</evidence>
<comment type="similarity">
    <text evidence="1">Belongs to the non-flavoprotein flavin reductase family.</text>
</comment>
<organism evidence="4 5">
    <name type="scientific">Magnetospirillum aberrantis SpK</name>
    <dbReference type="NCBI Taxonomy" id="908842"/>
    <lineage>
        <taxon>Bacteria</taxon>
        <taxon>Pseudomonadati</taxon>
        <taxon>Pseudomonadota</taxon>
        <taxon>Alphaproteobacteria</taxon>
        <taxon>Rhodospirillales</taxon>
        <taxon>Rhodospirillaceae</taxon>
        <taxon>Magnetospirillum</taxon>
    </lineage>
</organism>
<keyword evidence="2" id="KW-0560">Oxidoreductase</keyword>
<dbReference type="Pfam" id="PF01613">
    <property type="entry name" value="Flavin_Reduct"/>
    <property type="match status" value="1"/>
</dbReference>
<dbReference type="PANTHER" id="PTHR30466">
    <property type="entry name" value="FLAVIN REDUCTASE"/>
    <property type="match status" value="1"/>
</dbReference>
<evidence type="ECO:0000313" key="4">
    <source>
        <dbReference type="EMBL" id="NFV79159.1"/>
    </source>
</evidence>
<gene>
    <name evidence="4" type="ORF">G4223_03395</name>
</gene>
<dbReference type="AlphaFoldDB" id="A0A7C9QSI9"/>
<name>A0A7C9QSI9_9PROT</name>
<evidence type="ECO:0000313" key="5">
    <source>
        <dbReference type="Proteomes" id="UP000480684"/>
    </source>
</evidence>
<comment type="caution">
    <text evidence="4">The sequence shown here is derived from an EMBL/GenBank/DDBJ whole genome shotgun (WGS) entry which is preliminary data.</text>
</comment>
<dbReference type="InterPro" id="IPR012349">
    <property type="entry name" value="Split_barrel_FMN-bd"/>
</dbReference>
<dbReference type="Proteomes" id="UP000480684">
    <property type="component" value="Unassembled WGS sequence"/>
</dbReference>
<dbReference type="GO" id="GO:0042602">
    <property type="term" value="F:riboflavin reductase (NADPH) activity"/>
    <property type="evidence" value="ECO:0007669"/>
    <property type="project" value="TreeGrafter"/>
</dbReference>
<dbReference type="PANTHER" id="PTHR30466:SF11">
    <property type="entry name" value="FLAVIN-DEPENDENT MONOOXYGENASE, REDUCTASE SUBUNIT HSAB"/>
    <property type="match status" value="1"/>
</dbReference>
<keyword evidence="5" id="KW-1185">Reference proteome</keyword>
<feature type="domain" description="Flavin reductase like" evidence="3">
    <location>
        <begin position="12"/>
        <end position="157"/>
    </location>
</feature>
<dbReference type="SMART" id="SM00903">
    <property type="entry name" value="Flavin_Reduct"/>
    <property type="match status" value="1"/>
</dbReference>